<name>A0ABD3SCJ8_9STRA</name>
<sequence>MPINANVVRCRASPRGAAAAPGSQLARQHPKPAANAATWGGSALAVAPARGTAGTISKRQPFEPPPGMGGIFCLPTSEDTPAAAAAHDHPGAEGASYLFAQDSLGGGRRADAADDDSLTGTALF</sequence>
<dbReference type="Proteomes" id="UP001530377">
    <property type="component" value="Unassembled WGS sequence"/>
</dbReference>
<gene>
    <name evidence="2" type="ORF">ACHAXA_005894</name>
</gene>
<evidence type="ECO:0000256" key="1">
    <source>
        <dbReference type="SAM" id="MobiDB-lite"/>
    </source>
</evidence>
<keyword evidence="3" id="KW-1185">Reference proteome</keyword>
<organism evidence="2 3">
    <name type="scientific">Cyclostephanos tholiformis</name>
    <dbReference type="NCBI Taxonomy" id="382380"/>
    <lineage>
        <taxon>Eukaryota</taxon>
        <taxon>Sar</taxon>
        <taxon>Stramenopiles</taxon>
        <taxon>Ochrophyta</taxon>
        <taxon>Bacillariophyta</taxon>
        <taxon>Coscinodiscophyceae</taxon>
        <taxon>Thalassiosirophycidae</taxon>
        <taxon>Stephanodiscales</taxon>
        <taxon>Stephanodiscaceae</taxon>
        <taxon>Cyclostephanos</taxon>
    </lineage>
</organism>
<evidence type="ECO:0000313" key="2">
    <source>
        <dbReference type="EMBL" id="KAL3822261.1"/>
    </source>
</evidence>
<protein>
    <submittedName>
        <fullName evidence="2">Uncharacterized protein</fullName>
    </submittedName>
</protein>
<feature type="region of interest" description="Disordered" evidence="1">
    <location>
        <begin position="105"/>
        <end position="124"/>
    </location>
</feature>
<accession>A0ABD3SCJ8</accession>
<comment type="caution">
    <text evidence="2">The sequence shown here is derived from an EMBL/GenBank/DDBJ whole genome shotgun (WGS) entry which is preliminary data.</text>
</comment>
<dbReference type="AlphaFoldDB" id="A0ABD3SCJ8"/>
<dbReference type="EMBL" id="JALLPB020000070">
    <property type="protein sequence ID" value="KAL3822261.1"/>
    <property type="molecule type" value="Genomic_DNA"/>
</dbReference>
<proteinExistence type="predicted"/>
<reference evidence="2 3" key="1">
    <citation type="submission" date="2024-10" db="EMBL/GenBank/DDBJ databases">
        <title>Updated reference genomes for cyclostephanoid diatoms.</title>
        <authorList>
            <person name="Roberts W.R."/>
            <person name="Alverson A.J."/>
        </authorList>
    </citation>
    <scope>NUCLEOTIDE SEQUENCE [LARGE SCALE GENOMIC DNA]</scope>
    <source>
        <strain evidence="2 3">AJA228-03</strain>
    </source>
</reference>
<evidence type="ECO:0000313" key="3">
    <source>
        <dbReference type="Proteomes" id="UP001530377"/>
    </source>
</evidence>